<reference evidence="1 2" key="1">
    <citation type="journal article" date="2010" name="Stand. Genomic Sci.">
        <title>Complete genome sequence of Conexibacter woesei type strain (ID131577).</title>
        <authorList>
            <person name="Pukall R."/>
            <person name="Lapidus A."/>
            <person name="Glavina Del Rio T."/>
            <person name="Copeland A."/>
            <person name="Tice H."/>
            <person name="Cheng J.-F."/>
            <person name="Lucas S."/>
            <person name="Chen F."/>
            <person name="Nolan M."/>
            <person name="Bruce D."/>
            <person name="Goodwin L."/>
            <person name="Pitluck S."/>
            <person name="Mavromatis K."/>
            <person name="Ivanova N."/>
            <person name="Ovchinnikova G."/>
            <person name="Pati A."/>
            <person name="Chen A."/>
            <person name="Palaniappan K."/>
            <person name="Land M."/>
            <person name="Hauser L."/>
            <person name="Chang Y.-J."/>
            <person name="Jeffries C.D."/>
            <person name="Chain P."/>
            <person name="Meincke L."/>
            <person name="Sims D."/>
            <person name="Brettin T."/>
            <person name="Detter J.C."/>
            <person name="Rohde M."/>
            <person name="Goeker M."/>
            <person name="Bristow J."/>
            <person name="Eisen J.A."/>
            <person name="Markowitz V."/>
            <person name="Kyrpides N.C."/>
            <person name="Klenk H.-P."/>
            <person name="Hugenholtz P."/>
        </authorList>
    </citation>
    <scope>NUCLEOTIDE SEQUENCE [LARGE SCALE GENOMIC DNA]</scope>
    <source>
        <strain evidence="2">DSM 14684 / CIP 108061 / JCM 11494 / NBRC 100937 / ID131577</strain>
    </source>
</reference>
<sequence>MSGWGSRPLDARGRRWAFALAAAAIALSGVLLMRFGGEPARDDDAGPAPTVLSVARTTPVAVAPTPRTTTTPAAPAPPLGVSEQRAAVAAARRFLGAYLHWEVGDARGGVRVALRANATRAFGDELLSSPPRVSGAPARPGRIDGLELGDTLRAETPAVAATVDRGGTVTPLIMRLAREEGRWRISGLG</sequence>
<dbReference type="KEGG" id="cwo:Cwoe_1447"/>
<evidence type="ECO:0000313" key="1">
    <source>
        <dbReference type="EMBL" id="ADB49875.1"/>
    </source>
</evidence>
<dbReference type="RefSeq" id="WP_012932926.1">
    <property type="nucleotide sequence ID" value="NC_013739.1"/>
</dbReference>
<dbReference type="EMBL" id="CP001854">
    <property type="protein sequence ID" value="ADB49875.1"/>
    <property type="molecule type" value="Genomic_DNA"/>
</dbReference>
<reference evidence="2" key="2">
    <citation type="submission" date="2010-01" db="EMBL/GenBank/DDBJ databases">
        <title>The complete genome of Conexibacter woesei DSM 14684.</title>
        <authorList>
            <consortium name="US DOE Joint Genome Institute (JGI-PGF)"/>
            <person name="Lucas S."/>
            <person name="Copeland A."/>
            <person name="Lapidus A."/>
            <person name="Glavina del Rio T."/>
            <person name="Dalin E."/>
            <person name="Tice H."/>
            <person name="Bruce D."/>
            <person name="Goodwin L."/>
            <person name="Pitluck S."/>
            <person name="Kyrpides N."/>
            <person name="Mavromatis K."/>
            <person name="Ivanova N."/>
            <person name="Mikhailova N."/>
            <person name="Chertkov O."/>
            <person name="Brettin T."/>
            <person name="Detter J.C."/>
            <person name="Han C."/>
            <person name="Larimer F."/>
            <person name="Land M."/>
            <person name="Hauser L."/>
            <person name="Markowitz V."/>
            <person name="Cheng J.-F."/>
            <person name="Hugenholtz P."/>
            <person name="Woyke T."/>
            <person name="Wu D."/>
            <person name="Pukall R."/>
            <person name="Steenblock K."/>
            <person name="Schneider S."/>
            <person name="Klenk H.-P."/>
            <person name="Eisen J.A."/>
        </authorList>
    </citation>
    <scope>NUCLEOTIDE SEQUENCE [LARGE SCALE GENOMIC DNA]</scope>
    <source>
        <strain evidence="2">DSM 14684 / CIP 108061 / JCM 11494 / NBRC 100937 / ID131577</strain>
    </source>
</reference>
<dbReference type="STRING" id="469383.Cwoe_1447"/>
<evidence type="ECO:0000313" key="2">
    <source>
        <dbReference type="Proteomes" id="UP000008229"/>
    </source>
</evidence>
<dbReference type="HOGENOM" id="CLU_1432320_0_0_11"/>
<protein>
    <submittedName>
        <fullName evidence="1">Uncharacterized protein</fullName>
    </submittedName>
</protein>
<dbReference type="AlphaFoldDB" id="D3EZ01"/>
<keyword evidence="2" id="KW-1185">Reference proteome</keyword>
<gene>
    <name evidence="1" type="ordered locus">Cwoe_1447</name>
</gene>
<accession>D3EZ01</accession>
<organism evidence="1 2">
    <name type="scientific">Conexibacter woesei (strain DSM 14684 / CCUG 47730 / CIP 108061 / JCM 11494 / NBRC 100937 / ID131577)</name>
    <dbReference type="NCBI Taxonomy" id="469383"/>
    <lineage>
        <taxon>Bacteria</taxon>
        <taxon>Bacillati</taxon>
        <taxon>Actinomycetota</taxon>
        <taxon>Thermoleophilia</taxon>
        <taxon>Solirubrobacterales</taxon>
        <taxon>Conexibacteraceae</taxon>
        <taxon>Conexibacter</taxon>
    </lineage>
</organism>
<proteinExistence type="predicted"/>
<name>D3EZ01_CONWI</name>
<dbReference type="Proteomes" id="UP000008229">
    <property type="component" value="Chromosome"/>
</dbReference>